<evidence type="ECO:0000256" key="4">
    <source>
        <dbReference type="ARBA" id="ARBA00022989"/>
    </source>
</evidence>
<keyword evidence="7" id="KW-0732">Signal</keyword>
<evidence type="ECO:0000313" key="10">
    <source>
        <dbReference type="Proteomes" id="UP000702544"/>
    </source>
</evidence>
<dbReference type="InterPro" id="IPR018461">
    <property type="entry name" value="Na/H_Antiport_NhaC-like_C"/>
</dbReference>
<reference evidence="9 10" key="1">
    <citation type="submission" date="2020-01" db="EMBL/GenBank/DDBJ databases">
        <title>Genomes assembled from Gulf of Kutch pelagic sediment metagenomes.</title>
        <authorList>
            <person name="Chandrashekar M."/>
            <person name="Mahajan M.S."/>
            <person name="Dave K.J."/>
            <person name="Vatsa P."/>
            <person name="Nathani N.M."/>
        </authorList>
    </citation>
    <scope>NUCLEOTIDE SEQUENCE [LARGE SCALE GENOMIC DNA]</scope>
    <source>
        <strain evidence="9">KS3-K002</strain>
    </source>
</reference>
<gene>
    <name evidence="9" type="ORF">GWO12_12965</name>
</gene>
<evidence type="ECO:0000256" key="1">
    <source>
        <dbReference type="ARBA" id="ARBA00004651"/>
    </source>
</evidence>
<protein>
    <submittedName>
        <fullName evidence="9">Na+/H+ antiporter NhaC family protein</fullName>
    </submittedName>
</protein>
<feature type="transmembrane region" description="Helical" evidence="6">
    <location>
        <begin position="313"/>
        <end position="336"/>
    </location>
</feature>
<feature type="transmembrane region" description="Helical" evidence="6">
    <location>
        <begin position="624"/>
        <end position="642"/>
    </location>
</feature>
<feature type="domain" description="Na+/H+ antiporter NhaC-like C-terminal" evidence="8">
    <location>
        <begin position="272"/>
        <end position="608"/>
    </location>
</feature>
<comment type="caution">
    <text evidence="9">The sequence shown here is derived from an EMBL/GenBank/DDBJ whole genome shotgun (WGS) entry which is preliminary data.</text>
</comment>
<feature type="transmembrane region" description="Helical" evidence="6">
    <location>
        <begin position="464"/>
        <end position="488"/>
    </location>
</feature>
<keyword evidence="3 6" id="KW-0812">Transmembrane</keyword>
<feature type="transmembrane region" description="Helical" evidence="6">
    <location>
        <begin position="383"/>
        <end position="403"/>
    </location>
</feature>
<evidence type="ECO:0000256" key="6">
    <source>
        <dbReference type="SAM" id="Phobius"/>
    </source>
</evidence>
<organism evidence="9 10">
    <name type="scientific">Candidatus Kutchimonas denitrificans</name>
    <dbReference type="NCBI Taxonomy" id="3056748"/>
    <lineage>
        <taxon>Bacteria</taxon>
        <taxon>Pseudomonadati</taxon>
        <taxon>Gemmatimonadota</taxon>
        <taxon>Gemmatimonadia</taxon>
        <taxon>Candidatus Palauibacterales</taxon>
        <taxon>Candidatus Palauibacteraceae</taxon>
        <taxon>Candidatus Kutchimonas</taxon>
    </lineage>
</organism>
<dbReference type="Proteomes" id="UP000702544">
    <property type="component" value="Unassembled WGS sequence"/>
</dbReference>
<evidence type="ECO:0000259" key="8">
    <source>
        <dbReference type="Pfam" id="PF03553"/>
    </source>
</evidence>
<dbReference type="PANTHER" id="PTHR43478">
    <property type="entry name" value="NA+/H+ ANTIPORTER-RELATED"/>
    <property type="match status" value="1"/>
</dbReference>
<dbReference type="Pfam" id="PF03553">
    <property type="entry name" value="Na_H_antiporter"/>
    <property type="match status" value="1"/>
</dbReference>
<feature type="transmembrane region" description="Helical" evidence="6">
    <location>
        <begin position="423"/>
        <end position="443"/>
    </location>
</feature>
<keyword evidence="5 6" id="KW-0472">Membrane</keyword>
<keyword evidence="4 6" id="KW-1133">Transmembrane helix</keyword>
<keyword evidence="2" id="KW-1003">Cell membrane</keyword>
<feature type="transmembrane region" description="Helical" evidence="6">
    <location>
        <begin position="112"/>
        <end position="130"/>
    </location>
</feature>
<proteinExistence type="predicted"/>
<feature type="transmembrane region" description="Helical" evidence="6">
    <location>
        <begin position="257"/>
        <end position="278"/>
    </location>
</feature>
<feature type="signal peptide" evidence="7">
    <location>
        <begin position="1"/>
        <end position="23"/>
    </location>
</feature>
<dbReference type="AlphaFoldDB" id="A0AAE4Z8X6"/>
<feature type="chain" id="PRO_5042024536" evidence="7">
    <location>
        <begin position="24"/>
        <end position="653"/>
    </location>
</feature>
<evidence type="ECO:0000313" key="9">
    <source>
        <dbReference type="EMBL" id="NIR75999.1"/>
    </source>
</evidence>
<feature type="transmembrane region" description="Helical" evidence="6">
    <location>
        <begin position="176"/>
        <end position="193"/>
    </location>
</feature>
<dbReference type="PANTHER" id="PTHR43478:SF1">
    <property type="entry name" value="NA+_H+ ANTIPORTER NHAC-LIKE C-TERMINAL DOMAIN-CONTAINING PROTEIN"/>
    <property type="match status" value="1"/>
</dbReference>
<dbReference type="EMBL" id="JAACAK010000112">
    <property type="protein sequence ID" value="NIR75999.1"/>
    <property type="molecule type" value="Genomic_DNA"/>
</dbReference>
<accession>A0AAE4Z8X6</accession>
<evidence type="ECO:0000256" key="5">
    <source>
        <dbReference type="ARBA" id="ARBA00023136"/>
    </source>
</evidence>
<evidence type="ECO:0000256" key="3">
    <source>
        <dbReference type="ARBA" id="ARBA00022692"/>
    </source>
</evidence>
<name>A0AAE4Z8X6_9BACT</name>
<feature type="transmembrane region" description="Helical" evidence="6">
    <location>
        <begin position="500"/>
        <end position="520"/>
    </location>
</feature>
<comment type="subcellular location">
    <subcellularLocation>
        <location evidence="1">Cell membrane</location>
        <topology evidence="1">Multi-pass membrane protein</topology>
    </subcellularLocation>
</comment>
<dbReference type="GO" id="GO:0005886">
    <property type="term" value="C:plasma membrane"/>
    <property type="evidence" value="ECO:0007669"/>
    <property type="project" value="UniProtKB-SubCell"/>
</dbReference>
<evidence type="ECO:0000256" key="2">
    <source>
        <dbReference type="ARBA" id="ARBA00022475"/>
    </source>
</evidence>
<sequence>MRLTLTSALLLVGTLAAPAGGFAQDDSVLELTGPRTVLTHVPFGIAVELPTDTAASIEWRLVRVRDGATLERGAAAPGALLEITGLTVARGADLPIRVEAAGQSAEFGVPVLPGWFSILPPLLAIVLALITHEVVVSLFAGIWLGAFFFAGFNPLAALLRTVDAFIAPALADPDHAAIVIFSLMLGGMVGIMGRSGGTHGIVEAVRPLATTRRRGQLATYMSGLFIFFDDYANTLIVGNTMRPITDRLRISREKLSYIVDSTAAPVAAIIFVSTWAGYEISLIADGLQAAAAQTAAADPALAGELGRANPFTVFIHSIPYLFYPILALAMVLLVSLTQRDFGPMLKAERRSAAGDGLYREDAQLMVDTSGGLMEPKEGAKHRWYNAAIPVITVVVVVLLGLYLDGRSSLGRAAPLTEILGAANAFHALLWGSLAGVMVAFLLVTGQRLLKIQETIEAWAGGLRAMVLAMVILVLAWSLGAVTGAVGTAQYLSHLLQTAGFPMHLLPVSVFATAAAIAFATGTSWATMAILIPLVIPLAVSLGGGIGFTGDVPYTVMLGTISSVLAGAIFGDHCSPISDTTVLSSMASASDHVDHVRTQLPYALLVGVVGMAVGDVPTAYGMPWVVSYVLGIAILLGVLWFVGSPIDPSSNSSL</sequence>
<feature type="transmembrane region" description="Helical" evidence="6">
    <location>
        <begin position="527"/>
        <end position="547"/>
    </location>
</feature>
<feature type="transmembrane region" description="Helical" evidence="6">
    <location>
        <begin position="137"/>
        <end position="156"/>
    </location>
</feature>
<evidence type="ECO:0000256" key="7">
    <source>
        <dbReference type="SAM" id="SignalP"/>
    </source>
</evidence>